<dbReference type="Gene3D" id="3.90.550.10">
    <property type="entry name" value="Spore Coat Polysaccharide Biosynthesis Protein SpsA, Chain A"/>
    <property type="match status" value="1"/>
</dbReference>
<gene>
    <name evidence="2" type="ORF">AAK873_11600</name>
</gene>
<evidence type="ECO:0000313" key="3">
    <source>
        <dbReference type="Proteomes" id="UP001565200"/>
    </source>
</evidence>
<dbReference type="PANTHER" id="PTHR22916:SF3">
    <property type="entry name" value="UDP-GLCNAC:BETAGAL BETA-1,3-N-ACETYLGLUCOSAMINYLTRANSFERASE-LIKE PROTEIN 1"/>
    <property type="match status" value="1"/>
</dbReference>
<dbReference type="InterPro" id="IPR001173">
    <property type="entry name" value="Glyco_trans_2-like"/>
</dbReference>
<dbReference type="Proteomes" id="UP001565200">
    <property type="component" value="Unassembled WGS sequence"/>
</dbReference>
<feature type="domain" description="Glycosyltransferase 2-like" evidence="1">
    <location>
        <begin position="4"/>
        <end position="128"/>
    </location>
</feature>
<keyword evidence="2" id="KW-0328">Glycosyltransferase</keyword>
<comment type="caution">
    <text evidence="2">The sequence shown here is derived from an EMBL/GenBank/DDBJ whole genome shotgun (WGS) entry which is preliminary data.</text>
</comment>
<accession>A0ABV4CXV9</accession>
<dbReference type="SUPFAM" id="SSF53448">
    <property type="entry name" value="Nucleotide-diphospho-sugar transferases"/>
    <property type="match status" value="1"/>
</dbReference>
<organism evidence="2 3">
    <name type="scientific">Heminiphilus faecis</name>
    <dbReference type="NCBI Taxonomy" id="2601703"/>
    <lineage>
        <taxon>Bacteria</taxon>
        <taxon>Pseudomonadati</taxon>
        <taxon>Bacteroidota</taxon>
        <taxon>Bacteroidia</taxon>
        <taxon>Bacteroidales</taxon>
        <taxon>Muribaculaceae</taxon>
        <taxon>Heminiphilus</taxon>
    </lineage>
</organism>
<sequence length="328" mass="38183">MKVSVIVLTYNQEQTVARALDSVLGQKCDYTYEIILADDCSTDSTPDICRHYARKYPDKIRYIANSVNKGVVDNYFDCVLDARGEYIADCAGDDFWTDEYKLQKQTELLESNSDVVLVHTDWMYYDIKSGDMYPPSTTRKERTLFRKSLAPPMSLFMPLLAQERKLGILLNTALYRKSAFMSCYDNDPDLFRNKEFTCEDFQIIVALSRIGSIAFINCVTCCYTVNGRSVTNPGDYKALYRQYYGSIQMHRYIQCKYNVPQSVVYNYHYRILNYLFAQAFRSGDNELRKNTLDTFKQMDVRLSLKSWIKRILSSHNTLWCLSLKLLNP</sequence>
<proteinExistence type="predicted"/>
<dbReference type="EMBL" id="JBCLPP010000038">
    <property type="protein sequence ID" value="MEY8246253.1"/>
    <property type="molecule type" value="Genomic_DNA"/>
</dbReference>
<keyword evidence="2" id="KW-0808">Transferase</keyword>
<name>A0ABV4CXV9_9BACT</name>
<reference evidence="2 3" key="1">
    <citation type="submission" date="2024-03" db="EMBL/GenBank/DDBJ databases">
        <title>Mouse gut bacterial collection (mGBC) of GemPharmatech.</title>
        <authorList>
            <person name="He Y."/>
            <person name="Dong L."/>
            <person name="Wu D."/>
            <person name="Gao X."/>
            <person name="Lin Z."/>
        </authorList>
    </citation>
    <scope>NUCLEOTIDE SEQUENCE [LARGE SCALE GENOMIC DNA]</scope>
    <source>
        <strain evidence="2 3">54-13</strain>
    </source>
</reference>
<dbReference type="Pfam" id="PF00535">
    <property type="entry name" value="Glycos_transf_2"/>
    <property type="match status" value="1"/>
</dbReference>
<dbReference type="GO" id="GO:0016757">
    <property type="term" value="F:glycosyltransferase activity"/>
    <property type="evidence" value="ECO:0007669"/>
    <property type="project" value="UniProtKB-KW"/>
</dbReference>
<dbReference type="EC" id="2.4.-.-" evidence="2"/>
<dbReference type="PANTHER" id="PTHR22916">
    <property type="entry name" value="GLYCOSYLTRANSFERASE"/>
    <property type="match status" value="1"/>
</dbReference>
<evidence type="ECO:0000259" key="1">
    <source>
        <dbReference type="Pfam" id="PF00535"/>
    </source>
</evidence>
<keyword evidence="3" id="KW-1185">Reference proteome</keyword>
<evidence type="ECO:0000313" key="2">
    <source>
        <dbReference type="EMBL" id="MEY8246253.1"/>
    </source>
</evidence>
<dbReference type="RefSeq" id="WP_369863752.1">
    <property type="nucleotide sequence ID" value="NZ_JBCLPP010000038.1"/>
</dbReference>
<protein>
    <submittedName>
        <fullName evidence="2">Glycosyltransferase family 2 protein</fullName>
        <ecNumber evidence="2">2.4.-.-</ecNumber>
    </submittedName>
</protein>
<dbReference type="InterPro" id="IPR029044">
    <property type="entry name" value="Nucleotide-diphossugar_trans"/>
</dbReference>